<protein>
    <submittedName>
        <fullName evidence="1">Uncharacterized protein</fullName>
    </submittedName>
</protein>
<dbReference type="EMBL" id="SLXQ01000022">
    <property type="protein sequence ID" value="TCP43452.1"/>
    <property type="molecule type" value="Genomic_DNA"/>
</dbReference>
<dbReference type="Proteomes" id="UP000294911">
    <property type="component" value="Unassembled WGS sequence"/>
</dbReference>
<evidence type="ECO:0000313" key="1">
    <source>
        <dbReference type="EMBL" id="TCP43452.1"/>
    </source>
</evidence>
<comment type="caution">
    <text evidence="1">The sequence shown here is derived from an EMBL/GenBank/DDBJ whole genome shotgun (WGS) entry which is preliminary data.</text>
</comment>
<keyword evidence="2" id="KW-1185">Reference proteome</keyword>
<evidence type="ECO:0000313" key="2">
    <source>
        <dbReference type="Proteomes" id="UP000294911"/>
    </source>
</evidence>
<dbReference type="AlphaFoldDB" id="A0A4R2Q3Z8"/>
<accession>A0A4R2Q3Z8</accession>
<sequence length="57" mass="6082">MIARLERAHEALVEVVPVAVAKLDSPDEPEVGECLRQFNDAFHDIVHNAGGTNGSVG</sequence>
<proteinExistence type="predicted"/>
<organism evidence="1 2">
    <name type="scientific">Tamaricihabitans halophyticus</name>
    <dbReference type="NCBI Taxonomy" id="1262583"/>
    <lineage>
        <taxon>Bacteria</taxon>
        <taxon>Bacillati</taxon>
        <taxon>Actinomycetota</taxon>
        <taxon>Actinomycetes</taxon>
        <taxon>Pseudonocardiales</taxon>
        <taxon>Pseudonocardiaceae</taxon>
        <taxon>Tamaricihabitans</taxon>
    </lineage>
</organism>
<name>A0A4R2Q3Z8_9PSEU</name>
<gene>
    <name evidence="1" type="ORF">EV191_12266</name>
</gene>
<reference evidence="1 2" key="1">
    <citation type="submission" date="2019-03" db="EMBL/GenBank/DDBJ databases">
        <title>Genomic Encyclopedia of Type Strains, Phase IV (KMG-IV): sequencing the most valuable type-strain genomes for metagenomic binning, comparative biology and taxonomic classification.</title>
        <authorList>
            <person name="Goeker M."/>
        </authorList>
    </citation>
    <scope>NUCLEOTIDE SEQUENCE [LARGE SCALE GENOMIC DNA]</scope>
    <source>
        <strain evidence="1 2">DSM 45765</strain>
    </source>
</reference>